<dbReference type="OrthoDB" id="48988at2759"/>
<dbReference type="RefSeq" id="XP_007870744.1">
    <property type="nucleotide sequence ID" value="XM_007872553.1"/>
</dbReference>
<protein>
    <submittedName>
        <fullName evidence="2">Aldo/keto reductase</fullName>
    </submittedName>
</protein>
<dbReference type="GeneID" id="19302759"/>
<evidence type="ECO:0000313" key="2">
    <source>
        <dbReference type="EMBL" id="EPQ50861.1"/>
    </source>
</evidence>
<reference evidence="2 3" key="1">
    <citation type="journal article" date="2012" name="Science">
        <title>The Paleozoic origin of enzymatic lignin decomposition reconstructed from 31 fungal genomes.</title>
        <authorList>
            <person name="Floudas D."/>
            <person name="Binder M."/>
            <person name="Riley R."/>
            <person name="Barry K."/>
            <person name="Blanchette R.A."/>
            <person name="Henrissat B."/>
            <person name="Martinez A.T."/>
            <person name="Otillar R."/>
            <person name="Spatafora J.W."/>
            <person name="Yadav J.S."/>
            <person name="Aerts A."/>
            <person name="Benoit I."/>
            <person name="Boyd A."/>
            <person name="Carlson A."/>
            <person name="Copeland A."/>
            <person name="Coutinho P.M."/>
            <person name="de Vries R.P."/>
            <person name="Ferreira P."/>
            <person name="Findley K."/>
            <person name="Foster B."/>
            <person name="Gaskell J."/>
            <person name="Glotzer D."/>
            <person name="Gorecki P."/>
            <person name="Heitman J."/>
            <person name="Hesse C."/>
            <person name="Hori C."/>
            <person name="Igarashi K."/>
            <person name="Jurgens J.A."/>
            <person name="Kallen N."/>
            <person name="Kersten P."/>
            <person name="Kohler A."/>
            <person name="Kuees U."/>
            <person name="Kumar T.K.A."/>
            <person name="Kuo A."/>
            <person name="LaButti K."/>
            <person name="Larrondo L.F."/>
            <person name="Lindquist E."/>
            <person name="Ling A."/>
            <person name="Lombard V."/>
            <person name="Lucas S."/>
            <person name="Lundell T."/>
            <person name="Martin R."/>
            <person name="McLaughlin D.J."/>
            <person name="Morgenstern I."/>
            <person name="Morin E."/>
            <person name="Murat C."/>
            <person name="Nagy L.G."/>
            <person name="Nolan M."/>
            <person name="Ohm R.A."/>
            <person name="Patyshakuliyeva A."/>
            <person name="Rokas A."/>
            <person name="Ruiz-Duenas F.J."/>
            <person name="Sabat G."/>
            <person name="Salamov A."/>
            <person name="Samejima M."/>
            <person name="Schmutz J."/>
            <person name="Slot J.C."/>
            <person name="St John F."/>
            <person name="Stenlid J."/>
            <person name="Sun H."/>
            <person name="Sun S."/>
            <person name="Syed K."/>
            <person name="Tsang A."/>
            <person name="Wiebenga A."/>
            <person name="Young D."/>
            <person name="Pisabarro A."/>
            <person name="Eastwood D.C."/>
            <person name="Martin F."/>
            <person name="Cullen D."/>
            <person name="Grigoriev I.V."/>
            <person name="Hibbett D.S."/>
        </authorList>
    </citation>
    <scope>NUCLEOTIDE SEQUENCE [LARGE SCALE GENOMIC DNA]</scope>
    <source>
        <strain evidence="2 3">ATCC 11539</strain>
    </source>
</reference>
<dbReference type="SUPFAM" id="SSF51430">
    <property type="entry name" value="NAD(P)-linked oxidoreductase"/>
    <property type="match status" value="1"/>
</dbReference>
<organism evidence="2 3">
    <name type="scientific">Gloeophyllum trabeum (strain ATCC 11539 / FP-39264 / Madison 617)</name>
    <name type="common">Brown rot fungus</name>
    <dbReference type="NCBI Taxonomy" id="670483"/>
    <lineage>
        <taxon>Eukaryota</taxon>
        <taxon>Fungi</taxon>
        <taxon>Dikarya</taxon>
        <taxon>Basidiomycota</taxon>
        <taxon>Agaricomycotina</taxon>
        <taxon>Agaricomycetes</taxon>
        <taxon>Gloeophyllales</taxon>
        <taxon>Gloeophyllaceae</taxon>
        <taxon>Gloeophyllum</taxon>
    </lineage>
</organism>
<dbReference type="OMA" id="WAKGITA"/>
<keyword evidence="3" id="KW-1185">Reference proteome</keyword>
<dbReference type="EMBL" id="KB469313">
    <property type="protein sequence ID" value="EPQ50861.1"/>
    <property type="molecule type" value="Genomic_DNA"/>
</dbReference>
<feature type="domain" description="NADP-dependent oxidoreductase" evidence="1">
    <location>
        <begin position="6"/>
        <end position="75"/>
    </location>
</feature>
<proteinExistence type="predicted"/>
<dbReference type="Gene3D" id="3.20.20.100">
    <property type="entry name" value="NADP-dependent oxidoreductase domain"/>
    <property type="match status" value="1"/>
</dbReference>
<accession>S7PSR8</accession>
<evidence type="ECO:0000259" key="1">
    <source>
        <dbReference type="Pfam" id="PF00248"/>
    </source>
</evidence>
<dbReference type="AlphaFoldDB" id="S7PSR8"/>
<dbReference type="InterPro" id="IPR023210">
    <property type="entry name" value="NADP_OxRdtase_dom"/>
</dbReference>
<dbReference type="KEGG" id="gtr:GLOTRDRAFT_133604"/>
<evidence type="ECO:0000313" key="3">
    <source>
        <dbReference type="Proteomes" id="UP000030669"/>
    </source>
</evidence>
<dbReference type="PANTHER" id="PTHR43364:SF15">
    <property type="entry name" value="ARYL-ALCOHOL DEHYDROGENASE AAD16-RELATED"/>
    <property type="match status" value="1"/>
</dbReference>
<name>S7PSR8_GLOTA</name>
<dbReference type="Proteomes" id="UP000030669">
    <property type="component" value="Unassembled WGS sequence"/>
</dbReference>
<dbReference type="HOGENOM" id="CLU_023205_17_6_1"/>
<dbReference type="eggNOG" id="KOG1575">
    <property type="taxonomic scope" value="Eukaryota"/>
</dbReference>
<sequence length="84" mass="9374">MSRRESMEATINRVEEIAKKKGISMAQVSIAWQLSKEGVTAPIIGATKVKYVHDIAGAMDVKLSAEEIEYLEGAYKPQNTWGYR</sequence>
<dbReference type="InterPro" id="IPR050523">
    <property type="entry name" value="AKR_Detox_Biosynth"/>
</dbReference>
<gene>
    <name evidence="2" type="ORF">GLOTRDRAFT_133604</name>
</gene>
<dbReference type="Pfam" id="PF00248">
    <property type="entry name" value="Aldo_ket_red"/>
    <property type="match status" value="1"/>
</dbReference>
<dbReference type="InterPro" id="IPR036812">
    <property type="entry name" value="NAD(P)_OxRdtase_dom_sf"/>
</dbReference>
<dbReference type="PANTHER" id="PTHR43364">
    <property type="entry name" value="NADH-SPECIFIC METHYLGLYOXAL REDUCTASE-RELATED"/>
    <property type="match status" value="1"/>
</dbReference>